<protein>
    <submittedName>
        <fullName evidence="2">Uncharacterized protein</fullName>
    </submittedName>
</protein>
<dbReference type="AlphaFoldDB" id="A0AAE8STI2"/>
<feature type="chain" id="PRO_5042038245" evidence="1">
    <location>
        <begin position="18"/>
        <end position="188"/>
    </location>
</feature>
<dbReference type="Proteomes" id="UP001187682">
    <property type="component" value="Unassembled WGS sequence"/>
</dbReference>
<gene>
    <name evidence="2" type="ORF">DNG_02939</name>
</gene>
<evidence type="ECO:0000313" key="2">
    <source>
        <dbReference type="EMBL" id="SPO00087.1"/>
    </source>
</evidence>
<keyword evidence="1" id="KW-0732">Signal</keyword>
<accession>A0AAE8STI2</accession>
<comment type="caution">
    <text evidence="2">The sequence shown here is derived from an EMBL/GenBank/DDBJ whole genome shotgun (WGS) entry which is preliminary data.</text>
</comment>
<evidence type="ECO:0000256" key="1">
    <source>
        <dbReference type="SAM" id="SignalP"/>
    </source>
</evidence>
<organism evidence="2 3">
    <name type="scientific">Cephalotrichum gorgonifer</name>
    <dbReference type="NCBI Taxonomy" id="2041049"/>
    <lineage>
        <taxon>Eukaryota</taxon>
        <taxon>Fungi</taxon>
        <taxon>Dikarya</taxon>
        <taxon>Ascomycota</taxon>
        <taxon>Pezizomycotina</taxon>
        <taxon>Sordariomycetes</taxon>
        <taxon>Hypocreomycetidae</taxon>
        <taxon>Microascales</taxon>
        <taxon>Microascaceae</taxon>
        <taxon>Cephalotrichum</taxon>
    </lineage>
</organism>
<dbReference type="EMBL" id="ONZQ02000003">
    <property type="protein sequence ID" value="SPO00087.1"/>
    <property type="molecule type" value="Genomic_DNA"/>
</dbReference>
<name>A0AAE8STI2_9PEZI</name>
<sequence>MKFSGLFVGALATLAAAAPAPKEDKRSFTAGGFNQFNTGLQFGTGFDIAGVNNFGFQNLQLAYLAGFNGFRNDIFSQLIINQNLAFDPFVDLFGFVGGQNANFLQLDHILGLQSALVLSWLGNNGLINGVNFAGGAIPLIDFGSLGGFISPLSQFQLGVDQVVTTQITSFVQDTGLFAGNFGTFGFKE</sequence>
<proteinExistence type="predicted"/>
<evidence type="ECO:0000313" key="3">
    <source>
        <dbReference type="Proteomes" id="UP001187682"/>
    </source>
</evidence>
<reference evidence="2" key="1">
    <citation type="submission" date="2018-03" db="EMBL/GenBank/DDBJ databases">
        <authorList>
            <person name="Guldener U."/>
        </authorList>
    </citation>
    <scope>NUCLEOTIDE SEQUENCE</scope>
</reference>
<feature type="signal peptide" evidence="1">
    <location>
        <begin position="1"/>
        <end position="17"/>
    </location>
</feature>
<keyword evidence="3" id="KW-1185">Reference proteome</keyword>